<dbReference type="RefSeq" id="WP_169656806.1">
    <property type="nucleotide sequence ID" value="NZ_JABANE010000024.1"/>
</dbReference>
<accession>A0A7X9P3F6</accession>
<sequence>MENYIETFVNAYNNYLTLEMNKFDDVKLIIKTDYEGDKTAIEYFRNGFDFPAKYGFVDFTLTFSEMDFNNQYYHFANHNNYNLFYVLDRQSGGVYLLDLSGEIKMCCGIDAESFFRSMIIVIEAEIQKSTLGVYELDSSIVDKYFKECLALNNNDPSVSEFYDLILCV</sequence>
<protein>
    <recommendedName>
        <fullName evidence="3">SMI1/KNR4 family protein</fullName>
    </recommendedName>
</protein>
<gene>
    <name evidence="1" type="ORF">HHU12_11080</name>
</gene>
<dbReference type="EMBL" id="JABANE010000024">
    <property type="protein sequence ID" value="NME68503.1"/>
    <property type="molecule type" value="Genomic_DNA"/>
</dbReference>
<comment type="caution">
    <text evidence="1">The sequence shown here is derived from an EMBL/GenBank/DDBJ whole genome shotgun (WGS) entry which is preliminary data.</text>
</comment>
<keyword evidence="2" id="KW-1185">Reference proteome</keyword>
<dbReference type="AlphaFoldDB" id="A0A7X9P3F6"/>
<proteinExistence type="predicted"/>
<reference evidence="1 2" key="1">
    <citation type="submission" date="2020-04" db="EMBL/GenBank/DDBJ databases">
        <title>Flammeovirga sp. SR4, a novel species isolated from seawater.</title>
        <authorList>
            <person name="Wang X."/>
        </authorList>
    </citation>
    <scope>NUCLEOTIDE SEQUENCE [LARGE SCALE GENOMIC DNA]</scope>
    <source>
        <strain evidence="1 2">ATCC 23126</strain>
    </source>
</reference>
<evidence type="ECO:0000313" key="1">
    <source>
        <dbReference type="EMBL" id="NME68503.1"/>
    </source>
</evidence>
<name>A0A7X9P3F6_9BACT</name>
<evidence type="ECO:0000313" key="2">
    <source>
        <dbReference type="Proteomes" id="UP000576082"/>
    </source>
</evidence>
<organism evidence="1 2">
    <name type="scientific">Flammeovirga aprica JL-4</name>
    <dbReference type="NCBI Taxonomy" id="694437"/>
    <lineage>
        <taxon>Bacteria</taxon>
        <taxon>Pseudomonadati</taxon>
        <taxon>Bacteroidota</taxon>
        <taxon>Cytophagia</taxon>
        <taxon>Cytophagales</taxon>
        <taxon>Flammeovirgaceae</taxon>
        <taxon>Flammeovirga</taxon>
    </lineage>
</organism>
<evidence type="ECO:0008006" key="3">
    <source>
        <dbReference type="Google" id="ProtNLM"/>
    </source>
</evidence>
<dbReference type="Proteomes" id="UP000576082">
    <property type="component" value="Unassembled WGS sequence"/>
</dbReference>